<name>A0ABU6RM90_9FABA</name>
<protein>
    <submittedName>
        <fullName evidence="1">Uncharacterized protein</fullName>
    </submittedName>
</protein>
<dbReference type="Proteomes" id="UP001341840">
    <property type="component" value="Unassembled WGS sequence"/>
</dbReference>
<reference evidence="1 2" key="1">
    <citation type="journal article" date="2023" name="Plants (Basel)">
        <title>Bridging the Gap: Combining Genomics and Transcriptomics Approaches to Understand Stylosanthes scabra, an Orphan Legume from the Brazilian Caatinga.</title>
        <authorList>
            <person name="Ferreira-Neto J.R.C."/>
            <person name="da Silva M.D."/>
            <person name="Binneck E."/>
            <person name="de Melo N.F."/>
            <person name="da Silva R.H."/>
            <person name="de Melo A.L.T.M."/>
            <person name="Pandolfi V."/>
            <person name="Bustamante F.O."/>
            <person name="Brasileiro-Vidal A.C."/>
            <person name="Benko-Iseppon A.M."/>
        </authorList>
    </citation>
    <scope>NUCLEOTIDE SEQUENCE [LARGE SCALE GENOMIC DNA]</scope>
    <source>
        <tissue evidence="1">Leaves</tissue>
    </source>
</reference>
<proteinExistence type="predicted"/>
<gene>
    <name evidence="1" type="ORF">PIB30_064233</name>
</gene>
<sequence>MGQVFLAYKVAYTTTHIDSQLHMYHDFVTVTKSKGTGEVPVNGASTNGEYPRSSMDNSAGIRSIIASRCNAKNVVRNCMESPYGHPIAEYISFGYTLSPTNREIDDINTVVDGLVNCPQYIAVVATVLVCS</sequence>
<dbReference type="EMBL" id="JASCZI010030831">
    <property type="protein sequence ID" value="MED6124994.1"/>
    <property type="molecule type" value="Genomic_DNA"/>
</dbReference>
<evidence type="ECO:0000313" key="2">
    <source>
        <dbReference type="Proteomes" id="UP001341840"/>
    </source>
</evidence>
<organism evidence="1 2">
    <name type="scientific">Stylosanthes scabra</name>
    <dbReference type="NCBI Taxonomy" id="79078"/>
    <lineage>
        <taxon>Eukaryota</taxon>
        <taxon>Viridiplantae</taxon>
        <taxon>Streptophyta</taxon>
        <taxon>Embryophyta</taxon>
        <taxon>Tracheophyta</taxon>
        <taxon>Spermatophyta</taxon>
        <taxon>Magnoliopsida</taxon>
        <taxon>eudicotyledons</taxon>
        <taxon>Gunneridae</taxon>
        <taxon>Pentapetalae</taxon>
        <taxon>rosids</taxon>
        <taxon>fabids</taxon>
        <taxon>Fabales</taxon>
        <taxon>Fabaceae</taxon>
        <taxon>Papilionoideae</taxon>
        <taxon>50 kb inversion clade</taxon>
        <taxon>dalbergioids sensu lato</taxon>
        <taxon>Dalbergieae</taxon>
        <taxon>Pterocarpus clade</taxon>
        <taxon>Stylosanthes</taxon>
    </lineage>
</organism>
<accession>A0ABU6RM90</accession>
<evidence type="ECO:0000313" key="1">
    <source>
        <dbReference type="EMBL" id="MED6124994.1"/>
    </source>
</evidence>
<comment type="caution">
    <text evidence="1">The sequence shown here is derived from an EMBL/GenBank/DDBJ whole genome shotgun (WGS) entry which is preliminary data.</text>
</comment>
<keyword evidence="2" id="KW-1185">Reference proteome</keyword>